<name>A0A392T4Z8_9FABA</name>
<accession>A0A392T4Z8</accession>
<reference evidence="2 3" key="1">
    <citation type="journal article" date="2018" name="Front. Plant Sci.">
        <title>Red Clover (Trifolium pratense) and Zigzag Clover (T. medium) - A Picture of Genomic Similarities and Differences.</title>
        <authorList>
            <person name="Dluhosova J."/>
            <person name="Istvanek J."/>
            <person name="Nedelnik J."/>
            <person name="Repkova J."/>
        </authorList>
    </citation>
    <scope>NUCLEOTIDE SEQUENCE [LARGE SCALE GENOMIC DNA]</scope>
    <source>
        <strain evidence="3">cv. 10/8</strain>
        <tissue evidence="2">Leaf</tissue>
    </source>
</reference>
<feature type="non-terminal residue" evidence="2">
    <location>
        <position position="1"/>
    </location>
</feature>
<evidence type="ECO:0000313" key="2">
    <source>
        <dbReference type="EMBL" id="MCI55842.1"/>
    </source>
</evidence>
<feature type="region of interest" description="Disordered" evidence="1">
    <location>
        <begin position="1"/>
        <end position="39"/>
    </location>
</feature>
<evidence type="ECO:0000256" key="1">
    <source>
        <dbReference type="SAM" id="MobiDB-lite"/>
    </source>
</evidence>
<protein>
    <submittedName>
        <fullName evidence="2">Uncharacterized protein</fullName>
    </submittedName>
</protein>
<dbReference type="AlphaFoldDB" id="A0A392T4Z8"/>
<evidence type="ECO:0000313" key="3">
    <source>
        <dbReference type="Proteomes" id="UP000265520"/>
    </source>
</evidence>
<keyword evidence="3" id="KW-1185">Reference proteome</keyword>
<dbReference type="EMBL" id="LXQA010502501">
    <property type="protein sequence ID" value="MCI55842.1"/>
    <property type="molecule type" value="Genomic_DNA"/>
</dbReference>
<comment type="caution">
    <text evidence="2">The sequence shown here is derived from an EMBL/GenBank/DDBJ whole genome shotgun (WGS) entry which is preliminary data.</text>
</comment>
<organism evidence="2 3">
    <name type="scientific">Trifolium medium</name>
    <dbReference type="NCBI Taxonomy" id="97028"/>
    <lineage>
        <taxon>Eukaryota</taxon>
        <taxon>Viridiplantae</taxon>
        <taxon>Streptophyta</taxon>
        <taxon>Embryophyta</taxon>
        <taxon>Tracheophyta</taxon>
        <taxon>Spermatophyta</taxon>
        <taxon>Magnoliopsida</taxon>
        <taxon>eudicotyledons</taxon>
        <taxon>Gunneridae</taxon>
        <taxon>Pentapetalae</taxon>
        <taxon>rosids</taxon>
        <taxon>fabids</taxon>
        <taxon>Fabales</taxon>
        <taxon>Fabaceae</taxon>
        <taxon>Papilionoideae</taxon>
        <taxon>50 kb inversion clade</taxon>
        <taxon>NPAAA clade</taxon>
        <taxon>Hologalegina</taxon>
        <taxon>IRL clade</taxon>
        <taxon>Trifolieae</taxon>
        <taxon>Trifolium</taxon>
    </lineage>
</organism>
<sequence length="39" mass="4331">ELENGVLGHGSLGARERRRGELEDSSSNQGKRVSLHNRE</sequence>
<proteinExistence type="predicted"/>
<dbReference type="Proteomes" id="UP000265520">
    <property type="component" value="Unassembled WGS sequence"/>
</dbReference>